<dbReference type="PANTHER" id="PTHR12480:SF6">
    <property type="entry name" value="2-OXOGLUTARATE AND IRON-DEPENDENT OXYGENASE JMJD4"/>
    <property type="match status" value="1"/>
</dbReference>
<feature type="domain" description="JmjC" evidence="1">
    <location>
        <begin position="125"/>
        <end position="281"/>
    </location>
</feature>
<evidence type="ECO:0000259" key="1">
    <source>
        <dbReference type="PROSITE" id="PS51184"/>
    </source>
</evidence>
<keyword evidence="3" id="KW-1185">Reference proteome</keyword>
<evidence type="ECO:0000313" key="2">
    <source>
        <dbReference type="EMBL" id="CAK9008470.1"/>
    </source>
</evidence>
<sequence length="466" mass="53463">MAEALAKQVEKISGRGLSSLHFLQTYAAPGRPVILEDVVPSWPCWTTWRDEQGEPNFSQLVADFKGCDGPVSDCQKRGEAPDVWDVSSYLLWAQEEDKGSDHKQLLYLKDWHLVQACRAAGKEVPYEAPAFLDSPLHDWLNLHKDTVAPGKEDYRFCYVGVKGTRTPLHHDVLFSHSWSANICGMKHWIFYPPEVSEFLLDEHSEAAETGIPRRCDPQRFPRVAEAWEKRLEAIQYPGQLIFVPSGWYHEVENLSLAVSINHNWLNASNAEMVWGFLLKELEAVKRKIGDERKNFSSEAEFLEHCQVVLQANSELDLEGWLSLLTTAAEEVDRRFKAQPQGEELHEVEWVATKLRALIERCLECPALQELPKASASAELLRALAPEVSHVEAISEKAAQVLSGFQQKYQSMLMEHHEKFHGQQLRELELWSKNKNIQERRRQLWEQCGARKAQLAEELEDFTWSAW</sequence>
<gene>
    <name evidence="2" type="ORF">SCF082_LOCUS9874</name>
</gene>
<dbReference type="InterPro" id="IPR050910">
    <property type="entry name" value="JMJD6_ArgDemeth/LysHydrox"/>
</dbReference>
<dbReference type="InterPro" id="IPR041667">
    <property type="entry name" value="Cupin_8"/>
</dbReference>
<dbReference type="EMBL" id="CAXAMM010005758">
    <property type="protein sequence ID" value="CAK9008470.1"/>
    <property type="molecule type" value="Genomic_DNA"/>
</dbReference>
<evidence type="ECO:0000313" key="3">
    <source>
        <dbReference type="Proteomes" id="UP001642464"/>
    </source>
</evidence>
<reference evidence="2 3" key="1">
    <citation type="submission" date="2024-02" db="EMBL/GenBank/DDBJ databases">
        <authorList>
            <person name="Chen Y."/>
            <person name="Shah S."/>
            <person name="Dougan E. K."/>
            <person name="Thang M."/>
            <person name="Chan C."/>
        </authorList>
    </citation>
    <scope>NUCLEOTIDE SEQUENCE [LARGE SCALE GENOMIC DNA]</scope>
</reference>
<proteinExistence type="predicted"/>
<dbReference type="SMART" id="SM00558">
    <property type="entry name" value="JmjC"/>
    <property type="match status" value="1"/>
</dbReference>
<accession>A0ABP0J297</accession>
<comment type="caution">
    <text evidence="2">The sequence shown here is derived from an EMBL/GenBank/DDBJ whole genome shotgun (WGS) entry which is preliminary data.</text>
</comment>
<dbReference type="SUPFAM" id="SSF51197">
    <property type="entry name" value="Clavaminate synthase-like"/>
    <property type="match status" value="1"/>
</dbReference>
<name>A0ABP0J297_9DINO</name>
<dbReference type="Gene3D" id="2.60.120.650">
    <property type="entry name" value="Cupin"/>
    <property type="match status" value="1"/>
</dbReference>
<organism evidence="2 3">
    <name type="scientific">Durusdinium trenchii</name>
    <dbReference type="NCBI Taxonomy" id="1381693"/>
    <lineage>
        <taxon>Eukaryota</taxon>
        <taxon>Sar</taxon>
        <taxon>Alveolata</taxon>
        <taxon>Dinophyceae</taxon>
        <taxon>Suessiales</taxon>
        <taxon>Symbiodiniaceae</taxon>
        <taxon>Durusdinium</taxon>
    </lineage>
</organism>
<dbReference type="PANTHER" id="PTHR12480">
    <property type="entry name" value="ARGININE DEMETHYLASE AND LYSYL-HYDROXYLASE JMJD"/>
    <property type="match status" value="1"/>
</dbReference>
<dbReference type="InterPro" id="IPR003347">
    <property type="entry name" value="JmjC_dom"/>
</dbReference>
<dbReference type="PROSITE" id="PS51184">
    <property type="entry name" value="JMJC"/>
    <property type="match status" value="1"/>
</dbReference>
<protein>
    <submittedName>
        <fullName evidence="2">2-oxoglutarate and iron-dependent oxygenase JMJD4 (JmjC domain-containing protein 4) (Jumonji domain-containing protein 4) (Lysyl-hydroxylase JMJD4)</fullName>
    </submittedName>
</protein>
<dbReference type="Proteomes" id="UP001642464">
    <property type="component" value="Unassembled WGS sequence"/>
</dbReference>
<dbReference type="Pfam" id="PF13621">
    <property type="entry name" value="Cupin_8"/>
    <property type="match status" value="1"/>
</dbReference>